<accession>A0A8D8TEN2</accession>
<evidence type="ECO:0000256" key="1">
    <source>
        <dbReference type="SAM" id="Phobius"/>
    </source>
</evidence>
<dbReference type="EMBL" id="HBUF01260968">
    <property type="protein sequence ID" value="CAG6682857.1"/>
    <property type="molecule type" value="Transcribed_RNA"/>
</dbReference>
<reference evidence="2" key="1">
    <citation type="submission" date="2021-05" db="EMBL/GenBank/DDBJ databases">
        <authorList>
            <person name="Alioto T."/>
            <person name="Alioto T."/>
            <person name="Gomez Garrido J."/>
        </authorList>
    </citation>
    <scope>NUCLEOTIDE SEQUENCE</scope>
</reference>
<feature type="transmembrane region" description="Helical" evidence="1">
    <location>
        <begin position="20"/>
        <end position="45"/>
    </location>
</feature>
<dbReference type="AlphaFoldDB" id="A0A8D8TEN2"/>
<name>A0A8D8TEN2_9HEMI</name>
<keyword evidence="1" id="KW-0812">Transmembrane</keyword>
<sequence>MNIHMAEFFFPFKLFSSQIFIFLVHCIKAIIFSSVGIIYNINCLLQFSLLQKSSTSFAFIRVLLFLFICCYILSDFHNTSKNFLKCALQGQYWNLNFFVVDIFKKTERNHSRKVNSVVRLKSSILSVLQQRFSFI</sequence>
<organism evidence="2">
    <name type="scientific">Cacopsylla melanoneura</name>
    <dbReference type="NCBI Taxonomy" id="428564"/>
    <lineage>
        <taxon>Eukaryota</taxon>
        <taxon>Metazoa</taxon>
        <taxon>Ecdysozoa</taxon>
        <taxon>Arthropoda</taxon>
        <taxon>Hexapoda</taxon>
        <taxon>Insecta</taxon>
        <taxon>Pterygota</taxon>
        <taxon>Neoptera</taxon>
        <taxon>Paraneoptera</taxon>
        <taxon>Hemiptera</taxon>
        <taxon>Sternorrhyncha</taxon>
        <taxon>Psylloidea</taxon>
        <taxon>Psyllidae</taxon>
        <taxon>Psyllinae</taxon>
        <taxon>Cacopsylla</taxon>
    </lineage>
</organism>
<evidence type="ECO:0008006" key="3">
    <source>
        <dbReference type="Google" id="ProtNLM"/>
    </source>
</evidence>
<evidence type="ECO:0000313" key="2">
    <source>
        <dbReference type="EMBL" id="CAG6682857.1"/>
    </source>
</evidence>
<feature type="transmembrane region" description="Helical" evidence="1">
    <location>
        <begin position="57"/>
        <end position="74"/>
    </location>
</feature>
<keyword evidence="1" id="KW-0472">Membrane</keyword>
<proteinExistence type="predicted"/>
<keyword evidence="1" id="KW-1133">Transmembrane helix</keyword>
<protein>
    <recommendedName>
        <fullName evidence="3">Transmembrane protein</fullName>
    </recommendedName>
</protein>